<feature type="transmembrane region" description="Helical" evidence="9">
    <location>
        <begin position="208"/>
        <end position="228"/>
    </location>
</feature>
<name>A0AAD3TYK5_9TREE</name>
<evidence type="ECO:0000313" key="12">
    <source>
        <dbReference type="Proteomes" id="UP001222932"/>
    </source>
</evidence>
<feature type="transmembrane region" description="Helical" evidence="9">
    <location>
        <begin position="75"/>
        <end position="94"/>
    </location>
</feature>
<protein>
    <recommendedName>
        <fullName evidence="10">Amino acid transporter transmembrane domain-containing protein</fullName>
    </recommendedName>
</protein>
<evidence type="ECO:0000256" key="3">
    <source>
        <dbReference type="ARBA" id="ARBA00022448"/>
    </source>
</evidence>
<comment type="caution">
    <text evidence="11">The sequence shown here is derived from an EMBL/GenBank/DDBJ whole genome shotgun (WGS) entry which is preliminary data.</text>
</comment>
<comment type="similarity">
    <text evidence="2">Belongs to the amino acid/polyamine transporter 2 family.</text>
</comment>
<dbReference type="AlphaFoldDB" id="A0AAD3TYK5"/>
<evidence type="ECO:0000256" key="7">
    <source>
        <dbReference type="ARBA" id="ARBA00023136"/>
    </source>
</evidence>
<feature type="compositionally biased region" description="Polar residues" evidence="8">
    <location>
        <begin position="1"/>
        <end position="18"/>
    </location>
</feature>
<evidence type="ECO:0000256" key="5">
    <source>
        <dbReference type="ARBA" id="ARBA00022970"/>
    </source>
</evidence>
<feature type="transmembrane region" description="Helical" evidence="9">
    <location>
        <begin position="326"/>
        <end position="344"/>
    </location>
</feature>
<feature type="transmembrane region" description="Helical" evidence="9">
    <location>
        <begin position="100"/>
        <end position="121"/>
    </location>
</feature>
<keyword evidence="3" id="KW-0813">Transport</keyword>
<comment type="subcellular location">
    <subcellularLocation>
        <location evidence="1">Membrane</location>
        <topology evidence="1">Multi-pass membrane protein</topology>
    </subcellularLocation>
</comment>
<feature type="transmembrane region" description="Helical" evidence="9">
    <location>
        <begin position="148"/>
        <end position="169"/>
    </location>
</feature>
<dbReference type="Pfam" id="PF01490">
    <property type="entry name" value="Aa_trans"/>
    <property type="match status" value="1"/>
</dbReference>
<dbReference type="GO" id="GO:0005774">
    <property type="term" value="C:vacuolar membrane"/>
    <property type="evidence" value="ECO:0007669"/>
    <property type="project" value="TreeGrafter"/>
</dbReference>
<evidence type="ECO:0000259" key="10">
    <source>
        <dbReference type="Pfam" id="PF01490"/>
    </source>
</evidence>
<feature type="domain" description="Amino acid transporter transmembrane" evidence="10">
    <location>
        <begin position="69"/>
        <end position="491"/>
    </location>
</feature>
<evidence type="ECO:0000256" key="6">
    <source>
        <dbReference type="ARBA" id="ARBA00022989"/>
    </source>
</evidence>
<sequence length="507" mass="55026">MARATSAESPVTSTSSGNVHHVHAQPTETSALKAHVYTPTPTYSYMDDLEGLDDGEDGREVEVWKPGDSGFYQTLLNVLGDLIGTGLLATPIAIAHAGWVLGPLILAFVGGITLWTLKILLRIIAQDRRLRNFTDVIGFALGKRAERFITVLFVAEVAAWVITLVVLFSDSLEAVLPMYSSRQWKVIGLVVIIPTMFLPLHYLAYSSFLGILSTWALVVILIFTGLANPTGPGSIRDPAPTDIWPPHGWLKFTTVFGLLIGGFGGHGLIPNLIYDMQNPHEAERVCEIAYGIAMAVYVSVGFFGYVMYGRDVSDEVSRDLANTPGFSPLLAKIAVWMVAINPLTKIALGVRPLADVLFSYFGLHKTELVSEEAPTPRYVTRPSTPTSSQGSIISNSDPVFDLRGVDPAASHFSVVAEARHQRSERWKDFVRPAIRVVLGVMSVLLALVFPSFEALMALLGSGFASITLIIVPVWAGATLFGWHWYDYTAMVIAAVAGSLGCYAALFA</sequence>
<dbReference type="GO" id="GO:0015179">
    <property type="term" value="F:L-amino acid transmembrane transporter activity"/>
    <property type="evidence" value="ECO:0007669"/>
    <property type="project" value="TreeGrafter"/>
</dbReference>
<organism evidence="11 12">
    <name type="scientific">Cutaneotrichosporon spelunceum</name>
    <dbReference type="NCBI Taxonomy" id="1672016"/>
    <lineage>
        <taxon>Eukaryota</taxon>
        <taxon>Fungi</taxon>
        <taxon>Dikarya</taxon>
        <taxon>Basidiomycota</taxon>
        <taxon>Agaricomycotina</taxon>
        <taxon>Tremellomycetes</taxon>
        <taxon>Trichosporonales</taxon>
        <taxon>Trichosporonaceae</taxon>
        <taxon>Cutaneotrichosporon</taxon>
    </lineage>
</organism>
<feature type="transmembrane region" description="Helical" evidence="9">
    <location>
        <begin position="455"/>
        <end position="475"/>
    </location>
</feature>
<keyword evidence="7 9" id="KW-0472">Membrane</keyword>
<feature type="transmembrane region" description="Helical" evidence="9">
    <location>
        <begin position="429"/>
        <end position="449"/>
    </location>
</feature>
<evidence type="ECO:0000256" key="1">
    <source>
        <dbReference type="ARBA" id="ARBA00004141"/>
    </source>
</evidence>
<feature type="transmembrane region" description="Helical" evidence="9">
    <location>
        <begin position="248"/>
        <end position="273"/>
    </location>
</feature>
<keyword evidence="4 9" id="KW-0812">Transmembrane</keyword>
<reference evidence="11" key="2">
    <citation type="submission" date="2023-06" db="EMBL/GenBank/DDBJ databases">
        <authorList>
            <person name="Kobayashi Y."/>
            <person name="Kayamori A."/>
            <person name="Aoki K."/>
            <person name="Shiwa Y."/>
            <person name="Fujita N."/>
            <person name="Sugita T."/>
            <person name="Iwasaki W."/>
            <person name="Tanaka N."/>
            <person name="Takashima M."/>
        </authorList>
    </citation>
    <scope>NUCLEOTIDE SEQUENCE</scope>
    <source>
        <strain evidence="11">HIS016</strain>
    </source>
</reference>
<dbReference type="EMBL" id="BTCM01000006">
    <property type="protein sequence ID" value="GMK58840.1"/>
    <property type="molecule type" value="Genomic_DNA"/>
</dbReference>
<evidence type="ECO:0000313" key="11">
    <source>
        <dbReference type="EMBL" id="GMK58840.1"/>
    </source>
</evidence>
<gene>
    <name evidence="11" type="ORF">CspeluHIS016_0602820</name>
</gene>
<keyword evidence="5" id="KW-0029">Amino-acid transport</keyword>
<feature type="transmembrane region" description="Helical" evidence="9">
    <location>
        <begin position="184"/>
        <end position="203"/>
    </location>
</feature>
<proteinExistence type="inferred from homology"/>
<feature type="region of interest" description="Disordered" evidence="8">
    <location>
        <begin position="1"/>
        <end position="24"/>
    </location>
</feature>
<accession>A0AAD3TYK5</accession>
<feature type="transmembrane region" description="Helical" evidence="9">
    <location>
        <begin position="285"/>
        <end position="306"/>
    </location>
</feature>
<dbReference type="InterPro" id="IPR013057">
    <property type="entry name" value="AA_transpt_TM"/>
</dbReference>
<dbReference type="PANTHER" id="PTHR22950">
    <property type="entry name" value="AMINO ACID TRANSPORTER"/>
    <property type="match status" value="1"/>
</dbReference>
<evidence type="ECO:0000256" key="4">
    <source>
        <dbReference type="ARBA" id="ARBA00022692"/>
    </source>
</evidence>
<keyword evidence="12" id="KW-1185">Reference proteome</keyword>
<dbReference type="PANTHER" id="PTHR22950:SF692">
    <property type="entry name" value="TRANSMEMBRANE AMINO ACID TRANSPORTER FAMILY PROTEIN"/>
    <property type="match status" value="1"/>
</dbReference>
<keyword evidence="6 9" id="KW-1133">Transmembrane helix</keyword>
<evidence type="ECO:0000256" key="9">
    <source>
        <dbReference type="SAM" id="Phobius"/>
    </source>
</evidence>
<feature type="transmembrane region" description="Helical" evidence="9">
    <location>
        <begin position="487"/>
        <end position="505"/>
    </location>
</feature>
<evidence type="ECO:0000256" key="2">
    <source>
        <dbReference type="ARBA" id="ARBA00008066"/>
    </source>
</evidence>
<evidence type="ECO:0000256" key="8">
    <source>
        <dbReference type="SAM" id="MobiDB-lite"/>
    </source>
</evidence>
<reference evidence="11" key="1">
    <citation type="journal article" date="2023" name="BMC Genomics">
        <title>Chromosome-level genome assemblies of Cutaneotrichosporon spp. (Trichosporonales, Basidiomycota) reveal imbalanced evolution between nucleotide sequences and chromosome synteny.</title>
        <authorList>
            <person name="Kobayashi Y."/>
            <person name="Kayamori A."/>
            <person name="Aoki K."/>
            <person name="Shiwa Y."/>
            <person name="Matsutani M."/>
            <person name="Fujita N."/>
            <person name="Sugita T."/>
            <person name="Iwasaki W."/>
            <person name="Tanaka N."/>
            <person name="Takashima M."/>
        </authorList>
    </citation>
    <scope>NUCLEOTIDE SEQUENCE</scope>
    <source>
        <strain evidence="11">HIS016</strain>
    </source>
</reference>
<dbReference type="Proteomes" id="UP001222932">
    <property type="component" value="Unassembled WGS sequence"/>
</dbReference>